<dbReference type="SMART" id="SM00450">
    <property type="entry name" value="RHOD"/>
    <property type="match status" value="1"/>
</dbReference>
<proteinExistence type="predicted"/>
<dbReference type="InterPro" id="IPR001763">
    <property type="entry name" value="Rhodanese-like_dom"/>
</dbReference>
<dbReference type="Pfam" id="PF00581">
    <property type="entry name" value="Rhodanese"/>
    <property type="match status" value="1"/>
</dbReference>
<dbReference type="Gene3D" id="3.40.250.10">
    <property type="entry name" value="Rhodanese-like domain"/>
    <property type="match status" value="1"/>
</dbReference>
<dbReference type="EMBL" id="VCYH01000017">
    <property type="protein sequence ID" value="MDN7026186.1"/>
    <property type="molecule type" value="Genomic_DNA"/>
</dbReference>
<evidence type="ECO:0000259" key="2">
    <source>
        <dbReference type="PROSITE" id="PS50206"/>
    </source>
</evidence>
<dbReference type="InterPro" id="IPR036873">
    <property type="entry name" value="Rhodanese-like_dom_sf"/>
</dbReference>
<accession>A0ABT8ME36</accession>
<evidence type="ECO:0000313" key="3">
    <source>
        <dbReference type="EMBL" id="MDN7026186.1"/>
    </source>
</evidence>
<dbReference type="PROSITE" id="PS51257">
    <property type="entry name" value="PROKAR_LIPOPROTEIN"/>
    <property type="match status" value="1"/>
</dbReference>
<dbReference type="RefSeq" id="WP_301665393.1">
    <property type="nucleotide sequence ID" value="NZ_VCYH01000017.1"/>
</dbReference>
<dbReference type="CDD" id="cd00158">
    <property type="entry name" value="RHOD"/>
    <property type="match status" value="1"/>
</dbReference>
<dbReference type="PROSITE" id="PS50206">
    <property type="entry name" value="RHODANESE_3"/>
    <property type="match status" value="1"/>
</dbReference>
<dbReference type="PANTHER" id="PTHR43031">
    <property type="entry name" value="FAD-DEPENDENT OXIDOREDUCTASE"/>
    <property type="match status" value="1"/>
</dbReference>
<evidence type="ECO:0000256" key="1">
    <source>
        <dbReference type="SAM" id="MobiDB-lite"/>
    </source>
</evidence>
<reference evidence="3" key="1">
    <citation type="submission" date="2019-05" db="EMBL/GenBank/DDBJ databases">
        <title>Methanoculleus sp. FWC-SCC1, a methanogenic archaeon isolated from deep marine cold seep.</title>
        <authorList>
            <person name="Chen Y.-W."/>
            <person name="Chen S.-C."/>
            <person name="Teng N.-H."/>
            <person name="Lai M.-C."/>
        </authorList>
    </citation>
    <scope>NUCLEOTIDE SEQUENCE</scope>
    <source>
        <strain evidence="3">FWC-SCC1</strain>
    </source>
</reference>
<feature type="compositionally biased region" description="Acidic residues" evidence="1">
    <location>
        <begin position="38"/>
        <end position="51"/>
    </location>
</feature>
<protein>
    <submittedName>
        <fullName evidence="3">Rhodanese-like domain-containing protein</fullName>
    </submittedName>
</protein>
<sequence length="168" mass="17195">MKMTAGMRLLTVLLLVTLLVLAGGCTELSPGGIGGGEGGEEEGSSEGEEEGGLPVGGEGSDSLSISPGEAYSFLEVNSGNASVVLIDVRTPGEYSAGHLDGAVNIDSVSFADRMGDLDTNATYLLYCQGGVRSADVRSQMTEAGYPAVYDIEGGIAAWEAEDLPVVQE</sequence>
<dbReference type="InterPro" id="IPR050229">
    <property type="entry name" value="GlpE_sulfurtransferase"/>
</dbReference>
<gene>
    <name evidence="3" type="ORF">FGU65_15095</name>
</gene>
<evidence type="ECO:0000313" key="4">
    <source>
        <dbReference type="Proteomes" id="UP001168338"/>
    </source>
</evidence>
<keyword evidence="4" id="KW-1185">Reference proteome</keyword>
<comment type="caution">
    <text evidence="3">The sequence shown here is derived from an EMBL/GenBank/DDBJ whole genome shotgun (WGS) entry which is preliminary data.</text>
</comment>
<feature type="region of interest" description="Disordered" evidence="1">
    <location>
        <begin position="30"/>
        <end position="61"/>
    </location>
</feature>
<dbReference type="SUPFAM" id="SSF52821">
    <property type="entry name" value="Rhodanese/Cell cycle control phosphatase"/>
    <property type="match status" value="1"/>
</dbReference>
<dbReference type="PANTHER" id="PTHR43031:SF7">
    <property type="entry name" value="NITRIC OXIDE REDUCTASE FLRD-NAD(+) REDUCTASE"/>
    <property type="match status" value="1"/>
</dbReference>
<feature type="domain" description="Rhodanese" evidence="2">
    <location>
        <begin position="79"/>
        <end position="167"/>
    </location>
</feature>
<organism evidence="3 4">
    <name type="scientific">Methanoculleus frigidifontis</name>
    <dbReference type="NCBI Taxonomy" id="2584085"/>
    <lineage>
        <taxon>Archaea</taxon>
        <taxon>Methanobacteriati</taxon>
        <taxon>Methanobacteriota</taxon>
        <taxon>Stenosarchaea group</taxon>
        <taxon>Methanomicrobia</taxon>
        <taxon>Methanomicrobiales</taxon>
        <taxon>Methanomicrobiaceae</taxon>
        <taxon>Methanoculleus</taxon>
    </lineage>
</organism>
<dbReference type="Proteomes" id="UP001168338">
    <property type="component" value="Unassembled WGS sequence"/>
</dbReference>
<name>A0ABT8ME36_9EURY</name>